<dbReference type="Gene3D" id="3.60.130.10">
    <property type="entry name" value="Clavaminate synthase-like"/>
    <property type="match status" value="1"/>
</dbReference>
<gene>
    <name evidence="7" type="ORF">ETSY1_39865</name>
</gene>
<feature type="non-terminal residue" evidence="7">
    <location>
        <position position="1"/>
    </location>
</feature>
<accession>W4L7I6</accession>
<dbReference type="InterPro" id="IPR051323">
    <property type="entry name" value="AtsK-like"/>
</dbReference>
<dbReference type="SUPFAM" id="SSF51197">
    <property type="entry name" value="Clavaminate synthase-like"/>
    <property type="match status" value="1"/>
</dbReference>
<evidence type="ECO:0000313" key="7">
    <source>
        <dbReference type="EMBL" id="ETW93286.1"/>
    </source>
</evidence>
<dbReference type="GO" id="GO:0006790">
    <property type="term" value="P:sulfur compound metabolic process"/>
    <property type="evidence" value="ECO:0007669"/>
    <property type="project" value="TreeGrafter"/>
</dbReference>
<dbReference type="AlphaFoldDB" id="W4L7I6"/>
<keyword evidence="5" id="KW-0408">Iron</keyword>
<protein>
    <recommendedName>
        <fullName evidence="6">TauD/TfdA-like domain-containing protein</fullName>
    </recommendedName>
</protein>
<dbReference type="PATRIC" id="fig|1429438.4.peg.7472"/>
<reference evidence="7 8" key="1">
    <citation type="journal article" date="2014" name="Nature">
        <title>An environmental bacterial taxon with a large and distinct metabolic repertoire.</title>
        <authorList>
            <person name="Wilson M.C."/>
            <person name="Mori T."/>
            <person name="Ruckert C."/>
            <person name="Uria A.R."/>
            <person name="Helf M.J."/>
            <person name="Takada K."/>
            <person name="Gernert C."/>
            <person name="Steffens U.A."/>
            <person name="Heycke N."/>
            <person name="Schmitt S."/>
            <person name="Rinke C."/>
            <person name="Helfrich E.J."/>
            <person name="Brachmann A.O."/>
            <person name="Gurgui C."/>
            <person name="Wakimoto T."/>
            <person name="Kracht M."/>
            <person name="Crusemann M."/>
            <person name="Hentschel U."/>
            <person name="Abe I."/>
            <person name="Matsunaga S."/>
            <person name="Kalinowski J."/>
            <person name="Takeyama H."/>
            <person name="Piel J."/>
        </authorList>
    </citation>
    <scope>NUCLEOTIDE SEQUENCE [LARGE SCALE GENOMIC DNA]</scope>
    <source>
        <strain evidence="8">TSY1</strain>
    </source>
</reference>
<name>W4L7I6_ENTF1</name>
<dbReference type="Proteomes" id="UP000019141">
    <property type="component" value="Unassembled WGS sequence"/>
</dbReference>
<keyword evidence="3" id="KW-0223">Dioxygenase</keyword>
<evidence type="ECO:0000259" key="6">
    <source>
        <dbReference type="Pfam" id="PF02668"/>
    </source>
</evidence>
<dbReference type="HOGENOM" id="CLU_036005_5_1_7"/>
<evidence type="ECO:0000256" key="5">
    <source>
        <dbReference type="ARBA" id="ARBA00023004"/>
    </source>
</evidence>
<comment type="caution">
    <text evidence="7">The sequence shown here is derived from an EMBL/GenBank/DDBJ whole genome shotgun (WGS) entry which is preliminary data.</text>
</comment>
<keyword evidence="4" id="KW-0560">Oxidoreductase</keyword>
<organism evidence="7 8">
    <name type="scientific">Entotheonella factor</name>
    <dbReference type="NCBI Taxonomy" id="1429438"/>
    <lineage>
        <taxon>Bacteria</taxon>
        <taxon>Pseudomonadati</taxon>
        <taxon>Nitrospinota/Tectimicrobiota group</taxon>
        <taxon>Candidatus Tectimicrobiota</taxon>
        <taxon>Candidatus Entotheonellia</taxon>
        <taxon>Candidatus Entotheonellales</taxon>
        <taxon>Candidatus Entotheonellaceae</taxon>
        <taxon>Candidatus Entotheonella</taxon>
    </lineage>
</organism>
<dbReference type="PANTHER" id="PTHR30468">
    <property type="entry name" value="ALPHA-KETOGLUTARATE-DEPENDENT SULFONATE DIOXYGENASE"/>
    <property type="match status" value="1"/>
</dbReference>
<feature type="domain" description="TauD/TfdA-like" evidence="6">
    <location>
        <begin position="2"/>
        <end position="164"/>
    </location>
</feature>
<keyword evidence="8" id="KW-1185">Reference proteome</keyword>
<evidence type="ECO:0000313" key="8">
    <source>
        <dbReference type="Proteomes" id="UP000019141"/>
    </source>
</evidence>
<evidence type="ECO:0000256" key="3">
    <source>
        <dbReference type="ARBA" id="ARBA00022964"/>
    </source>
</evidence>
<dbReference type="InterPro" id="IPR003819">
    <property type="entry name" value="TauD/TfdA-like"/>
</dbReference>
<comment type="similarity">
    <text evidence="1">Belongs to the TfdA dioxygenase family.</text>
</comment>
<evidence type="ECO:0000256" key="4">
    <source>
        <dbReference type="ARBA" id="ARBA00023002"/>
    </source>
</evidence>
<dbReference type="PANTHER" id="PTHR30468:SF1">
    <property type="entry name" value="ALPHA-KETOGLUTARATE-DEPENDENT SULFONATE DIOXYGENASE"/>
    <property type="match status" value="1"/>
</dbReference>
<proteinExistence type="inferred from homology"/>
<evidence type="ECO:0000256" key="2">
    <source>
        <dbReference type="ARBA" id="ARBA00022723"/>
    </source>
</evidence>
<evidence type="ECO:0000256" key="1">
    <source>
        <dbReference type="ARBA" id="ARBA00005896"/>
    </source>
</evidence>
<dbReference type="EMBL" id="AZHW01001265">
    <property type="protein sequence ID" value="ETW93286.1"/>
    <property type="molecule type" value="Genomic_DNA"/>
</dbReference>
<dbReference type="GO" id="GO:0046872">
    <property type="term" value="F:metal ion binding"/>
    <property type="evidence" value="ECO:0007669"/>
    <property type="project" value="UniProtKB-KW"/>
</dbReference>
<dbReference type="GO" id="GO:0000908">
    <property type="term" value="F:taurine dioxygenase activity"/>
    <property type="evidence" value="ECO:0007669"/>
    <property type="project" value="TreeGrafter"/>
</dbReference>
<dbReference type="GO" id="GO:0005737">
    <property type="term" value="C:cytoplasm"/>
    <property type="evidence" value="ECO:0007669"/>
    <property type="project" value="TreeGrafter"/>
</dbReference>
<sequence length="171" mass="19154">TANPPRGTMLYAHEVPVQDGLPLGDTCFASAAAAYSALPEEMKQRIAGFEAVFNFAARKRATPITQAQIDAFPEVIHPVVRPHPFTGRKCLYIMRNDCTGIVDLPDEDAQLLIAALADHIVRPEFVYRHQWQPGDLLMWDNCTVQHMAIQDCDLPLRRLMHRTTFAATRSA</sequence>
<keyword evidence="2" id="KW-0479">Metal-binding</keyword>
<dbReference type="Pfam" id="PF02668">
    <property type="entry name" value="TauD"/>
    <property type="match status" value="1"/>
</dbReference>
<dbReference type="InterPro" id="IPR042098">
    <property type="entry name" value="TauD-like_sf"/>
</dbReference>